<dbReference type="EMBL" id="NBWU01000004">
    <property type="protein sequence ID" value="PCE64172.1"/>
    <property type="molecule type" value="Genomic_DNA"/>
</dbReference>
<organism evidence="5 6">
    <name type="scientific">Sediminicola luteus</name>
    <dbReference type="NCBI Taxonomy" id="319238"/>
    <lineage>
        <taxon>Bacteria</taxon>
        <taxon>Pseudomonadati</taxon>
        <taxon>Bacteroidota</taxon>
        <taxon>Flavobacteriia</taxon>
        <taxon>Flavobacteriales</taxon>
        <taxon>Flavobacteriaceae</taxon>
        <taxon>Sediminicola</taxon>
    </lineage>
</organism>
<protein>
    <submittedName>
        <fullName evidence="5">Oxidoreductase</fullName>
    </submittedName>
</protein>
<dbReference type="GO" id="GO:0000166">
    <property type="term" value="F:nucleotide binding"/>
    <property type="evidence" value="ECO:0007669"/>
    <property type="project" value="InterPro"/>
</dbReference>
<dbReference type="OrthoDB" id="9815825at2"/>
<dbReference type="InterPro" id="IPR036291">
    <property type="entry name" value="NAD(P)-bd_dom_sf"/>
</dbReference>
<dbReference type="Proteomes" id="UP000219559">
    <property type="component" value="Unassembled WGS sequence"/>
</dbReference>
<evidence type="ECO:0000259" key="4">
    <source>
        <dbReference type="Pfam" id="PF22725"/>
    </source>
</evidence>
<dbReference type="PANTHER" id="PTHR22604:SF105">
    <property type="entry name" value="TRANS-1,2-DIHYDROBENZENE-1,2-DIOL DEHYDROGENASE"/>
    <property type="match status" value="1"/>
</dbReference>
<gene>
    <name evidence="5" type="ORF">B7P33_11460</name>
</gene>
<dbReference type="Gene3D" id="3.30.360.10">
    <property type="entry name" value="Dihydrodipicolinate Reductase, domain 2"/>
    <property type="match status" value="1"/>
</dbReference>
<keyword evidence="6" id="KW-1185">Reference proteome</keyword>
<dbReference type="Gene3D" id="3.40.50.720">
    <property type="entry name" value="NAD(P)-binding Rossmann-like Domain"/>
    <property type="match status" value="1"/>
</dbReference>
<dbReference type="Pfam" id="PF22725">
    <property type="entry name" value="GFO_IDH_MocA_C3"/>
    <property type="match status" value="1"/>
</dbReference>
<sequence length="327" mass="36014">MKETIKWGIVGPGKIAHKFAADLLLVHGAELTAVASRNLERAQAFAQTYGATDAYGSYEELFSEAQVDVVYIATPHTSHAQLSRAALQNGKAVLCEKPMGMNRSEVASVIEVAQASGKFFMEALWSRFNPNLKKVYALVAEGKLGKVSYLNADFAFYGLDFGATSRVLDPQLGGGSLLDIGIYPIFLSYMLFGKPDRLAAHSRMDERGTEIQTSMLFSGTDWHAVLYSGLNTKSRMEAEIQGDKGSIYIDGRWHEARGFTLENGETSEKIVLEVQGNGYCDEIREVNQCLRHGQTQSALWSHQNSLDLSELLDRVRAAAGIRFPFEG</sequence>
<feature type="domain" description="Gfo/Idh/MocA-like oxidoreductase N-terminal" evidence="3">
    <location>
        <begin position="5"/>
        <end position="121"/>
    </location>
</feature>
<dbReference type="InterPro" id="IPR050984">
    <property type="entry name" value="Gfo/Idh/MocA_domain"/>
</dbReference>
<keyword evidence="2" id="KW-0560">Oxidoreductase</keyword>
<dbReference type="RefSeq" id="WP_097442993.1">
    <property type="nucleotide sequence ID" value="NZ_NBWU01000004.1"/>
</dbReference>
<evidence type="ECO:0000259" key="3">
    <source>
        <dbReference type="Pfam" id="PF01408"/>
    </source>
</evidence>
<evidence type="ECO:0000256" key="2">
    <source>
        <dbReference type="ARBA" id="ARBA00023002"/>
    </source>
</evidence>
<evidence type="ECO:0000256" key="1">
    <source>
        <dbReference type="ARBA" id="ARBA00010928"/>
    </source>
</evidence>
<dbReference type="SUPFAM" id="SSF51735">
    <property type="entry name" value="NAD(P)-binding Rossmann-fold domains"/>
    <property type="match status" value="1"/>
</dbReference>
<dbReference type="PANTHER" id="PTHR22604">
    <property type="entry name" value="OXIDOREDUCTASES"/>
    <property type="match status" value="1"/>
</dbReference>
<dbReference type="InterPro" id="IPR055170">
    <property type="entry name" value="GFO_IDH_MocA-like_dom"/>
</dbReference>
<dbReference type="AlphaFoldDB" id="A0A2A4G8S5"/>
<evidence type="ECO:0000313" key="6">
    <source>
        <dbReference type="Proteomes" id="UP000219559"/>
    </source>
</evidence>
<proteinExistence type="inferred from homology"/>
<reference evidence="5 6" key="1">
    <citation type="submission" date="2017-04" db="EMBL/GenBank/DDBJ databases">
        <title>A new member of the family Flavobacteriaceae isolated from ascidians.</title>
        <authorList>
            <person name="Chen L."/>
        </authorList>
    </citation>
    <scope>NUCLEOTIDE SEQUENCE [LARGE SCALE GENOMIC DNA]</scope>
    <source>
        <strain evidence="5 6">HQA918</strain>
    </source>
</reference>
<dbReference type="SUPFAM" id="SSF55347">
    <property type="entry name" value="Glyceraldehyde-3-phosphate dehydrogenase-like, C-terminal domain"/>
    <property type="match status" value="1"/>
</dbReference>
<comment type="similarity">
    <text evidence="1">Belongs to the Gfo/Idh/MocA family.</text>
</comment>
<dbReference type="GO" id="GO:0016491">
    <property type="term" value="F:oxidoreductase activity"/>
    <property type="evidence" value="ECO:0007669"/>
    <property type="project" value="UniProtKB-KW"/>
</dbReference>
<name>A0A2A4G8S5_9FLAO</name>
<dbReference type="InterPro" id="IPR000683">
    <property type="entry name" value="Gfo/Idh/MocA-like_OxRdtase_N"/>
</dbReference>
<accession>A0A2A4G8S5</accession>
<feature type="domain" description="GFO/IDH/MocA-like oxidoreductase" evidence="4">
    <location>
        <begin position="133"/>
        <end position="247"/>
    </location>
</feature>
<evidence type="ECO:0000313" key="5">
    <source>
        <dbReference type="EMBL" id="PCE64172.1"/>
    </source>
</evidence>
<comment type="caution">
    <text evidence="5">The sequence shown here is derived from an EMBL/GenBank/DDBJ whole genome shotgun (WGS) entry which is preliminary data.</text>
</comment>
<dbReference type="Pfam" id="PF01408">
    <property type="entry name" value="GFO_IDH_MocA"/>
    <property type="match status" value="1"/>
</dbReference>